<accession>A0ABR0A825</accession>
<comment type="caution">
    <text evidence="2">The sequence shown here is derived from an EMBL/GenBank/DDBJ whole genome shotgun (WGS) entry which is preliminary data.</text>
</comment>
<organism evidence="2 3">
    <name type="scientific">Daphnia magna</name>
    <dbReference type="NCBI Taxonomy" id="35525"/>
    <lineage>
        <taxon>Eukaryota</taxon>
        <taxon>Metazoa</taxon>
        <taxon>Ecdysozoa</taxon>
        <taxon>Arthropoda</taxon>
        <taxon>Crustacea</taxon>
        <taxon>Branchiopoda</taxon>
        <taxon>Diplostraca</taxon>
        <taxon>Cladocera</taxon>
        <taxon>Anomopoda</taxon>
        <taxon>Daphniidae</taxon>
        <taxon>Daphnia</taxon>
    </lineage>
</organism>
<reference evidence="2 3" key="1">
    <citation type="journal article" date="2023" name="Nucleic Acids Res.">
        <title>The hologenome of Daphnia magna reveals possible DNA methylation and microbiome-mediated evolution of the host genome.</title>
        <authorList>
            <person name="Chaturvedi A."/>
            <person name="Li X."/>
            <person name="Dhandapani V."/>
            <person name="Marshall H."/>
            <person name="Kissane S."/>
            <person name="Cuenca-Cambronero M."/>
            <person name="Asole G."/>
            <person name="Calvet F."/>
            <person name="Ruiz-Romero M."/>
            <person name="Marangio P."/>
            <person name="Guigo R."/>
            <person name="Rago D."/>
            <person name="Mirbahai L."/>
            <person name="Eastwood N."/>
            <person name="Colbourne J.K."/>
            <person name="Zhou J."/>
            <person name="Mallon E."/>
            <person name="Orsini L."/>
        </authorList>
    </citation>
    <scope>NUCLEOTIDE SEQUENCE [LARGE SCALE GENOMIC DNA]</scope>
    <source>
        <strain evidence="2">LRV0_1</strain>
    </source>
</reference>
<feature type="compositionally biased region" description="Low complexity" evidence="1">
    <location>
        <begin position="203"/>
        <end position="216"/>
    </location>
</feature>
<feature type="compositionally biased region" description="Basic and acidic residues" evidence="1">
    <location>
        <begin position="81"/>
        <end position="90"/>
    </location>
</feature>
<feature type="region of interest" description="Disordered" evidence="1">
    <location>
        <begin position="1"/>
        <end position="21"/>
    </location>
</feature>
<evidence type="ECO:0000313" key="2">
    <source>
        <dbReference type="EMBL" id="KAK4021290.1"/>
    </source>
</evidence>
<dbReference type="Proteomes" id="UP001234178">
    <property type="component" value="Unassembled WGS sequence"/>
</dbReference>
<dbReference type="EMBL" id="JAOYFB010000036">
    <property type="protein sequence ID" value="KAK4021290.1"/>
    <property type="molecule type" value="Genomic_DNA"/>
</dbReference>
<gene>
    <name evidence="2" type="ORF">OUZ56_003209</name>
</gene>
<keyword evidence="3" id="KW-1185">Reference proteome</keyword>
<name>A0ABR0A825_9CRUS</name>
<protein>
    <submittedName>
        <fullName evidence="2">Uncharacterized protein</fullName>
    </submittedName>
</protein>
<feature type="compositionally biased region" description="Acidic residues" evidence="1">
    <location>
        <begin position="185"/>
        <end position="202"/>
    </location>
</feature>
<sequence>MEVSFECHPIADASDSPTDPFPRLTTGLAELLIRLNVHNSAISNPAPSLGAESGNLVGSSGERANRGCNYRKFLLQRRPRDSGLGERTVVDPDDSGEEAGARERSATYPPLPGSRAESRLNLVEARIERAYYTESLQWDSGDLREDAVELRATSEPEEGTSQEGSDWHGWRSRPISSRESSLAESVDEEELASESVDEEELASESSGSSAGSRAASPVVMAQRPPAPQLKYRAPPIFYGRKDENAVDWLERYESTALYNRSGAAEMAENFGMQLDGAAE</sequence>
<proteinExistence type="predicted"/>
<feature type="region of interest" description="Disordered" evidence="1">
    <location>
        <begin position="149"/>
        <end position="221"/>
    </location>
</feature>
<evidence type="ECO:0000313" key="3">
    <source>
        <dbReference type="Proteomes" id="UP001234178"/>
    </source>
</evidence>
<feature type="region of interest" description="Disordered" evidence="1">
    <location>
        <begin position="81"/>
        <end position="115"/>
    </location>
</feature>
<evidence type="ECO:0000256" key="1">
    <source>
        <dbReference type="SAM" id="MobiDB-lite"/>
    </source>
</evidence>